<dbReference type="VEuPathDB" id="VectorBase:PPAI009984"/>
<name>A0A1B0DND9_PHLPP</name>
<dbReference type="PANTHER" id="PTHR21359">
    <property type="entry name" value="DUF5577 DOMAIN-CONTAINING PROTEIN"/>
    <property type="match status" value="1"/>
</dbReference>
<evidence type="ECO:0000313" key="2">
    <source>
        <dbReference type="EnsemblMetazoa" id="PPAI009984-PA"/>
    </source>
</evidence>
<feature type="domain" description="DUF5577" evidence="1">
    <location>
        <begin position="94"/>
        <end position="257"/>
    </location>
</feature>
<dbReference type="PANTHER" id="PTHR21359:SF1">
    <property type="entry name" value="DUF5577 DOMAIN-CONTAINING PROTEIN"/>
    <property type="match status" value="1"/>
</dbReference>
<dbReference type="InterPro" id="IPR041477">
    <property type="entry name" value="DUF5577"/>
</dbReference>
<dbReference type="AlphaFoldDB" id="A0A1B0DND9"/>
<dbReference type="InterPro" id="IPR039161">
    <property type="entry name" value="C19orf47-like"/>
</dbReference>
<protein>
    <recommendedName>
        <fullName evidence="1">DUF5577 domain-containing protein</fullName>
    </recommendedName>
</protein>
<dbReference type="InterPro" id="IPR013761">
    <property type="entry name" value="SAM/pointed_sf"/>
</dbReference>
<accession>A0A1B0DND9</accession>
<dbReference type="EMBL" id="AJVK01007506">
    <property type="status" value="NOT_ANNOTATED_CDS"/>
    <property type="molecule type" value="Genomic_DNA"/>
</dbReference>
<dbReference type="Proteomes" id="UP000092462">
    <property type="component" value="Unassembled WGS sequence"/>
</dbReference>
<dbReference type="GO" id="GO:0005634">
    <property type="term" value="C:nucleus"/>
    <property type="evidence" value="ECO:0007669"/>
    <property type="project" value="TreeGrafter"/>
</dbReference>
<organism evidence="2 3">
    <name type="scientific">Phlebotomus papatasi</name>
    <name type="common">Sandfly</name>
    <dbReference type="NCBI Taxonomy" id="29031"/>
    <lineage>
        <taxon>Eukaryota</taxon>
        <taxon>Metazoa</taxon>
        <taxon>Ecdysozoa</taxon>
        <taxon>Arthropoda</taxon>
        <taxon>Hexapoda</taxon>
        <taxon>Insecta</taxon>
        <taxon>Pterygota</taxon>
        <taxon>Neoptera</taxon>
        <taxon>Endopterygota</taxon>
        <taxon>Diptera</taxon>
        <taxon>Nematocera</taxon>
        <taxon>Psychodoidea</taxon>
        <taxon>Psychodidae</taxon>
        <taxon>Phlebotomus</taxon>
        <taxon>Phlebotomus</taxon>
    </lineage>
</organism>
<dbReference type="EMBL" id="AJVK01007505">
    <property type="status" value="NOT_ANNOTATED_CDS"/>
    <property type="molecule type" value="Genomic_DNA"/>
</dbReference>
<dbReference type="Pfam" id="PF17740">
    <property type="entry name" value="DUF5577"/>
    <property type="match status" value="1"/>
</dbReference>
<dbReference type="SUPFAM" id="SSF47769">
    <property type="entry name" value="SAM/Pointed domain"/>
    <property type="match status" value="1"/>
</dbReference>
<keyword evidence="3" id="KW-1185">Reference proteome</keyword>
<dbReference type="CDD" id="cd09531">
    <property type="entry name" value="SAM_CS047"/>
    <property type="match status" value="1"/>
</dbReference>
<sequence>MSACSAATWVKFFGAAGIPSNVSASYAHAFVENRMQMNMLMDLNKEYLREMGIMPMGDIIAILRHAKIVHDQNTRERVLAMDKVPVAAVSGNPVSSKMIKLPPKKVSPDSRDANQISLPPSKPRRVLPEHEGKYKVTLPSGTTPRSKEILSKRAQLFPEKKEKGGIFDRMDLDTDDEMPQTATKRDITFKVVGLDKPTGSIFSRLGDKSRTDGRVIESTPSHAGILKNSPTKRVGIVKKASAHRVISVKRVPAKATTMVADEVEQQQKMELCEPQKSVSFSHEDEVVEFASRRASVKPKGRIGGTRSGATSVRSRLGLKTGRSSTIAVLHKTRKTIKMKPGIIKSKLRSDDIANLKTIPVHSRLDLKRRSGTLTANALAARIGEVTLNTIPTRRKDPKQQGNSVFHRLGFSGNANH</sequence>
<evidence type="ECO:0000259" key="1">
    <source>
        <dbReference type="Pfam" id="PF17740"/>
    </source>
</evidence>
<dbReference type="Gene3D" id="1.10.150.50">
    <property type="entry name" value="Transcription Factor, Ets-1"/>
    <property type="match status" value="1"/>
</dbReference>
<dbReference type="EnsemblMetazoa" id="PPAI009984-RA">
    <property type="protein sequence ID" value="PPAI009984-PA"/>
    <property type="gene ID" value="PPAI009984"/>
</dbReference>
<dbReference type="VEuPathDB" id="VectorBase:PPAPM1_004028"/>
<evidence type="ECO:0000313" key="3">
    <source>
        <dbReference type="Proteomes" id="UP000092462"/>
    </source>
</evidence>
<dbReference type="InterPro" id="IPR040772">
    <property type="entry name" value="C19orf47_SAM"/>
</dbReference>
<proteinExistence type="predicted"/>
<reference evidence="2" key="1">
    <citation type="submission" date="2022-08" db="UniProtKB">
        <authorList>
            <consortium name="EnsemblMetazoa"/>
        </authorList>
    </citation>
    <scope>IDENTIFICATION</scope>
    <source>
        <strain evidence="2">Israel</strain>
    </source>
</reference>
<dbReference type="Pfam" id="PF18017">
    <property type="entry name" value="SAM_4"/>
    <property type="match status" value="1"/>
</dbReference>